<keyword evidence="1" id="KW-0614">Plasmid</keyword>
<sequence length="78" mass="8450">MLGVQTQGLCTRQEQRETAPAERGVLLVLDNVEHVMAALLAARLMEAAPGIRLLDAGLDPLRLCRAQRVEAGGQRSPF</sequence>
<keyword evidence="2" id="KW-1185">Reference proteome</keyword>
<accession>A0ABM8AJ13</accession>
<protein>
    <submittedName>
        <fullName evidence="1">Uncharacterized protein</fullName>
    </submittedName>
</protein>
<organism evidence="1 2">
    <name type="scientific">Deinococcus aetherius</name>
    <dbReference type="NCBI Taxonomy" id="200252"/>
    <lineage>
        <taxon>Bacteria</taxon>
        <taxon>Thermotogati</taxon>
        <taxon>Deinococcota</taxon>
        <taxon>Deinococci</taxon>
        <taxon>Deinococcales</taxon>
        <taxon>Deinococcaceae</taxon>
        <taxon>Deinococcus</taxon>
    </lineage>
</organism>
<reference evidence="1" key="1">
    <citation type="submission" date="2022-07" db="EMBL/GenBank/DDBJ databases">
        <title>Complete Genome Sequence of the Radioresistant Bacterium Deinococcus aetherius ST0316, Isolated from the Air Dust collected in Lower Stratosphere above Japan.</title>
        <authorList>
            <person name="Satoh K."/>
            <person name="Hagiwara K."/>
            <person name="Katsumata K."/>
            <person name="Kubo A."/>
            <person name="Yokobori S."/>
            <person name="Yamagishi A."/>
            <person name="Oono Y."/>
            <person name="Narumi I."/>
        </authorList>
    </citation>
    <scope>NUCLEOTIDE SEQUENCE</scope>
    <source>
        <strain evidence="1">ST0316</strain>
        <plasmid evidence="1">pDAETH-1</plasmid>
    </source>
</reference>
<evidence type="ECO:0000313" key="2">
    <source>
        <dbReference type="Proteomes" id="UP001064971"/>
    </source>
</evidence>
<dbReference type="EMBL" id="AP026561">
    <property type="protein sequence ID" value="BDP43811.1"/>
    <property type="molecule type" value="Genomic_DNA"/>
</dbReference>
<evidence type="ECO:0000313" key="1">
    <source>
        <dbReference type="EMBL" id="BDP43811.1"/>
    </source>
</evidence>
<geneLocation type="plasmid" evidence="1 2">
    <name>pDAETH-1</name>
</geneLocation>
<dbReference type="Proteomes" id="UP001064971">
    <property type="component" value="Plasmid pDAETH-1"/>
</dbReference>
<gene>
    <name evidence="1" type="ORF">DAETH_37800</name>
</gene>
<proteinExistence type="predicted"/>
<name>A0ABM8AJ13_9DEIO</name>